<evidence type="ECO:0000313" key="2">
    <source>
        <dbReference type="EMBL" id="CAH0021335.1"/>
    </source>
</evidence>
<dbReference type="EMBL" id="CABFNQ020000653">
    <property type="protein sequence ID" value="CAH0021335.1"/>
    <property type="molecule type" value="Genomic_DNA"/>
</dbReference>
<dbReference type="Proteomes" id="UP000696573">
    <property type="component" value="Unassembled WGS sequence"/>
</dbReference>
<keyword evidence="3" id="KW-1185">Reference proteome</keyword>
<feature type="compositionally biased region" description="Polar residues" evidence="1">
    <location>
        <begin position="329"/>
        <end position="341"/>
    </location>
</feature>
<evidence type="ECO:0000313" key="3">
    <source>
        <dbReference type="Proteomes" id="UP000696573"/>
    </source>
</evidence>
<feature type="region of interest" description="Disordered" evidence="1">
    <location>
        <begin position="318"/>
        <end position="358"/>
    </location>
</feature>
<reference evidence="2" key="1">
    <citation type="submission" date="2021-10" db="EMBL/GenBank/DDBJ databases">
        <authorList>
            <person name="Piombo E."/>
        </authorList>
    </citation>
    <scope>NUCLEOTIDE SEQUENCE</scope>
</reference>
<accession>A0A9N9VD30</accession>
<protein>
    <submittedName>
        <fullName evidence="2">Uncharacterized protein</fullName>
    </submittedName>
</protein>
<proteinExistence type="predicted"/>
<sequence length="404" mass="46016">MEAMDDQQRLLRLLDAKMSARMGSTVSELAMPSRKELEGLCRNLETRVRMRDENRAARGIIYEARPDILKENTKLWQATLLIFGESPYGIFSRTKGMMYLTGSQFKVGDTSPIFTQASVERLLSIISHPFLNERSTSETLRLFLQFSVIAKIGARTGWTPPLASGRSYCPALDNPVLDELRKEMSLVSKKDRPSESIYERFTRLTKSHPESVETLVLAKVGRFAQARVLGFNYKITRRQKELYNQEGVCAVSIQELIGICQAIEDVASAKQEMSTRRALLAFKEANYRWLPFRPNKMASVMEKVWRYESKLWYRSQQSHIPAEEKPQQRMDNIGTTPTPKSASGDLSEDRRPDQSNMAVECQITREVVAVDTEDVTNCCAAIDHAPRKSLAELWMDENPFETPA</sequence>
<gene>
    <name evidence="2" type="ORF">CRHIZ90672A_00011175</name>
</gene>
<comment type="caution">
    <text evidence="2">The sequence shown here is derived from an EMBL/GenBank/DDBJ whole genome shotgun (WGS) entry which is preliminary data.</text>
</comment>
<dbReference type="AlphaFoldDB" id="A0A9N9VD30"/>
<evidence type="ECO:0000256" key="1">
    <source>
        <dbReference type="SAM" id="MobiDB-lite"/>
    </source>
</evidence>
<organism evidence="2 3">
    <name type="scientific">Clonostachys rhizophaga</name>
    <dbReference type="NCBI Taxonomy" id="160324"/>
    <lineage>
        <taxon>Eukaryota</taxon>
        <taxon>Fungi</taxon>
        <taxon>Dikarya</taxon>
        <taxon>Ascomycota</taxon>
        <taxon>Pezizomycotina</taxon>
        <taxon>Sordariomycetes</taxon>
        <taxon>Hypocreomycetidae</taxon>
        <taxon>Hypocreales</taxon>
        <taxon>Bionectriaceae</taxon>
        <taxon>Clonostachys</taxon>
    </lineage>
</organism>
<dbReference type="OrthoDB" id="5146929at2759"/>
<name>A0A9N9VD30_9HYPO</name>